<feature type="region of interest" description="Disordered" evidence="1">
    <location>
        <begin position="284"/>
        <end position="303"/>
    </location>
</feature>
<evidence type="ECO:0000313" key="2">
    <source>
        <dbReference type="EMBL" id="MPL87120.1"/>
    </source>
</evidence>
<comment type="caution">
    <text evidence="2">The sequence shown here is derived from an EMBL/GenBank/DDBJ whole genome shotgun (WGS) entry which is preliminary data.</text>
</comment>
<gene>
    <name evidence="2" type="ORF">SDC9_33114</name>
</gene>
<organism evidence="2">
    <name type="scientific">bioreactor metagenome</name>
    <dbReference type="NCBI Taxonomy" id="1076179"/>
    <lineage>
        <taxon>unclassified sequences</taxon>
        <taxon>metagenomes</taxon>
        <taxon>ecological metagenomes</taxon>
    </lineage>
</organism>
<reference evidence="2" key="1">
    <citation type="submission" date="2019-08" db="EMBL/GenBank/DDBJ databases">
        <authorList>
            <person name="Kucharzyk K."/>
            <person name="Murdoch R.W."/>
            <person name="Higgins S."/>
            <person name="Loffler F."/>
        </authorList>
    </citation>
    <scope>NUCLEOTIDE SEQUENCE</scope>
</reference>
<sequence length="303" mass="35360">MISIPFNRDTFAEQAKQRISGINVTLNYDNIESGLIKSGVEIQKVIGEKTYLQLSNITDEANDPARDALQRAMLHMTINDQLIFLIARISNDGVTVKKNDDETTIYKYQEDALRNALINTTWFWMDYLIKILNRDSEGSESPMYPDWHASDERKELSSLPVSQTDFRKWLGIDNAYFVARTKWLILSTTINQLNPRIKDQEKWADYHDAIARAVCYSVMAQACLRLPYADLPENIRKDIDNEQTKSNKAQAEPYIRDRISTQFFSEAERYWADLDRILQGEKQIQRRPVRESQNKESNKFYHC</sequence>
<dbReference type="AlphaFoldDB" id="A0A644V701"/>
<evidence type="ECO:0000256" key="1">
    <source>
        <dbReference type="SAM" id="MobiDB-lite"/>
    </source>
</evidence>
<accession>A0A644V701</accession>
<dbReference type="Pfam" id="PF20459">
    <property type="entry name" value="DUF6712"/>
    <property type="match status" value="2"/>
</dbReference>
<name>A0A644V701_9ZZZZ</name>
<dbReference type="InterPro" id="IPR046558">
    <property type="entry name" value="DUF6712"/>
</dbReference>
<feature type="compositionally biased region" description="Basic and acidic residues" evidence="1">
    <location>
        <begin position="288"/>
        <end position="303"/>
    </location>
</feature>
<proteinExistence type="predicted"/>
<dbReference type="EMBL" id="VSSQ01000233">
    <property type="protein sequence ID" value="MPL87120.1"/>
    <property type="molecule type" value="Genomic_DNA"/>
</dbReference>
<protein>
    <submittedName>
        <fullName evidence="2">Uncharacterized protein</fullName>
    </submittedName>
</protein>